<dbReference type="SUPFAM" id="SSF51430">
    <property type="entry name" value="NAD(P)-linked oxidoreductase"/>
    <property type="match status" value="1"/>
</dbReference>
<dbReference type="PIRSF" id="PIRSF000097">
    <property type="entry name" value="AKR"/>
    <property type="match status" value="1"/>
</dbReference>
<dbReference type="Gene3D" id="3.20.20.100">
    <property type="entry name" value="NADP-dependent oxidoreductase domain"/>
    <property type="match status" value="1"/>
</dbReference>
<keyword evidence="2" id="KW-0521">NADP</keyword>
<dbReference type="EMBL" id="ML213511">
    <property type="protein sequence ID" value="TFK51366.1"/>
    <property type="molecule type" value="Genomic_DNA"/>
</dbReference>
<dbReference type="STRING" id="5364.A0A5C3N4K3"/>
<sequence>MSTSSFSLNDGTSIPALGFGTGTALMKQDAVDPTKTALRTGFTHFDTAQMYRTEDQLAAALADCGVPREKLYVTTKVAELKEGETVKDALQESLSKLKLDYVDLYLVHAPMHFSGRMKEVWKEMEAVKREGLTRSIGVSNFEIQDFEEFLSEATIKPAVNQIEFHPYVLGAFESLLEYSNKHGIRLESYGVLAPITREPGGPLDPVLSSVRTRLEQTWGKPVTEGQVLFKWCLQKGVVVVTTSSKEDRMKEYLAVLDMPDLTPEEMAEIDAAGRKKDRGDPELFGRYKQYVQLVRSRETNAQG</sequence>
<feature type="active site" description="Proton donor" evidence="4">
    <location>
        <position position="51"/>
    </location>
</feature>
<accession>A0A5C3N4K3</accession>
<feature type="site" description="Lowers pKa of active site Tyr" evidence="6">
    <location>
        <position position="76"/>
    </location>
</feature>
<dbReference type="Proteomes" id="UP000305948">
    <property type="component" value="Unassembled WGS sequence"/>
</dbReference>
<dbReference type="AlphaFoldDB" id="A0A5C3N4K3"/>
<dbReference type="InterPro" id="IPR023210">
    <property type="entry name" value="NADP_OxRdtase_dom"/>
</dbReference>
<feature type="domain" description="NADP-dependent oxidoreductase" evidence="7">
    <location>
        <begin position="18"/>
        <end position="272"/>
    </location>
</feature>
<evidence type="ECO:0000256" key="5">
    <source>
        <dbReference type="PIRSR" id="PIRSR000097-2"/>
    </source>
</evidence>
<dbReference type="InterPro" id="IPR020471">
    <property type="entry name" value="AKR"/>
</dbReference>
<comment type="similarity">
    <text evidence="1">Belongs to the aldo/keto reductase family.</text>
</comment>
<evidence type="ECO:0000256" key="2">
    <source>
        <dbReference type="ARBA" id="ARBA00022857"/>
    </source>
</evidence>
<organism evidence="8 9">
    <name type="scientific">Heliocybe sulcata</name>
    <dbReference type="NCBI Taxonomy" id="5364"/>
    <lineage>
        <taxon>Eukaryota</taxon>
        <taxon>Fungi</taxon>
        <taxon>Dikarya</taxon>
        <taxon>Basidiomycota</taxon>
        <taxon>Agaricomycotina</taxon>
        <taxon>Agaricomycetes</taxon>
        <taxon>Gloeophyllales</taxon>
        <taxon>Gloeophyllaceae</taxon>
        <taxon>Heliocybe</taxon>
    </lineage>
</organism>
<dbReference type="CDD" id="cd19120">
    <property type="entry name" value="AKR_AKR3C2-3"/>
    <property type="match status" value="1"/>
</dbReference>
<dbReference type="FunFam" id="3.20.20.100:FF:000002">
    <property type="entry name" value="2,5-diketo-D-gluconic acid reductase A"/>
    <property type="match status" value="1"/>
</dbReference>
<dbReference type="InterPro" id="IPR018170">
    <property type="entry name" value="Aldo/ket_reductase_CS"/>
</dbReference>
<dbReference type="PANTHER" id="PTHR43827:SF3">
    <property type="entry name" value="NADP-DEPENDENT OXIDOREDUCTASE DOMAIN-CONTAINING PROTEIN"/>
    <property type="match status" value="1"/>
</dbReference>
<evidence type="ECO:0000256" key="6">
    <source>
        <dbReference type="PIRSR" id="PIRSR000097-3"/>
    </source>
</evidence>
<gene>
    <name evidence="8" type="ORF">OE88DRAFT_1659332</name>
</gene>
<evidence type="ECO:0000256" key="3">
    <source>
        <dbReference type="ARBA" id="ARBA00023002"/>
    </source>
</evidence>
<evidence type="ECO:0000313" key="8">
    <source>
        <dbReference type="EMBL" id="TFK51366.1"/>
    </source>
</evidence>
<dbReference type="PROSITE" id="PS00062">
    <property type="entry name" value="ALDOKETO_REDUCTASE_2"/>
    <property type="match status" value="1"/>
</dbReference>
<feature type="binding site" evidence="5">
    <location>
        <position position="108"/>
    </location>
    <ligand>
        <name>substrate</name>
    </ligand>
</feature>
<dbReference type="GO" id="GO:0016616">
    <property type="term" value="F:oxidoreductase activity, acting on the CH-OH group of donors, NAD or NADP as acceptor"/>
    <property type="evidence" value="ECO:0007669"/>
    <property type="project" value="UniProtKB-ARBA"/>
</dbReference>
<dbReference type="PANTHER" id="PTHR43827">
    <property type="entry name" value="2,5-DIKETO-D-GLUCONIC ACID REDUCTASE"/>
    <property type="match status" value="1"/>
</dbReference>
<keyword evidence="3" id="KW-0560">Oxidoreductase</keyword>
<evidence type="ECO:0000313" key="9">
    <source>
        <dbReference type="Proteomes" id="UP000305948"/>
    </source>
</evidence>
<protein>
    <submittedName>
        <fullName evidence="8">Aldo/keto reductase</fullName>
    </submittedName>
</protein>
<dbReference type="Pfam" id="PF00248">
    <property type="entry name" value="Aldo_ket_red"/>
    <property type="match status" value="1"/>
</dbReference>
<name>A0A5C3N4K3_9AGAM</name>
<evidence type="ECO:0000256" key="4">
    <source>
        <dbReference type="PIRSR" id="PIRSR000097-1"/>
    </source>
</evidence>
<dbReference type="PRINTS" id="PR00069">
    <property type="entry name" value="ALDKETRDTASE"/>
</dbReference>
<evidence type="ECO:0000259" key="7">
    <source>
        <dbReference type="Pfam" id="PF00248"/>
    </source>
</evidence>
<proteinExistence type="inferred from homology"/>
<dbReference type="GO" id="GO:0016652">
    <property type="term" value="F:oxidoreductase activity, acting on NAD(P)H as acceptor"/>
    <property type="evidence" value="ECO:0007669"/>
    <property type="project" value="InterPro"/>
</dbReference>
<reference evidence="8 9" key="1">
    <citation type="journal article" date="2019" name="Nat. Ecol. Evol.">
        <title>Megaphylogeny resolves global patterns of mushroom evolution.</title>
        <authorList>
            <person name="Varga T."/>
            <person name="Krizsan K."/>
            <person name="Foldi C."/>
            <person name="Dima B."/>
            <person name="Sanchez-Garcia M."/>
            <person name="Sanchez-Ramirez S."/>
            <person name="Szollosi G.J."/>
            <person name="Szarkandi J.G."/>
            <person name="Papp V."/>
            <person name="Albert L."/>
            <person name="Andreopoulos W."/>
            <person name="Angelini C."/>
            <person name="Antonin V."/>
            <person name="Barry K.W."/>
            <person name="Bougher N.L."/>
            <person name="Buchanan P."/>
            <person name="Buyck B."/>
            <person name="Bense V."/>
            <person name="Catcheside P."/>
            <person name="Chovatia M."/>
            <person name="Cooper J."/>
            <person name="Damon W."/>
            <person name="Desjardin D."/>
            <person name="Finy P."/>
            <person name="Geml J."/>
            <person name="Haridas S."/>
            <person name="Hughes K."/>
            <person name="Justo A."/>
            <person name="Karasinski D."/>
            <person name="Kautmanova I."/>
            <person name="Kiss B."/>
            <person name="Kocsube S."/>
            <person name="Kotiranta H."/>
            <person name="LaButti K.M."/>
            <person name="Lechner B.E."/>
            <person name="Liimatainen K."/>
            <person name="Lipzen A."/>
            <person name="Lukacs Z."/>
            <person name="Mihaltcheva S."/>
            <person name="Morgado L.N."/>
            <person name="Niskanen T."/>
            <person name="Noordeloos M.E."/>
            <person name="Ohm R.A."/>
            <person name="Ortiz-Santana B."/>
            <person name="Ovrebo C."/>
            <person name="Racz N."/>
            <person name="Riley R."/>
            <person name="Savchenko A."/>
            <person name="Shiryaev A."/>
            <person name="Soop K."/>
            <person name="Spirin V."/>
            <person name="Szebenyi C."/>
            <person name="Tomsovsky M."/>
            <person name="Tulloss R.E."/>
            <person name="Uehling J."/>
            <person name="Grigoriev I.V."/>
            <person name="Vagvolgyi C."/>
            <person name="Papp T."/>
            <person name="Martin F.M."/>
            <person name="Miettinen O."/>
            <person name="Hibbett D.S."/>
            <person name="Nagy L.G."/>
        </authorList>
    </citation>
    <scope>NUCLEOTIDE SEQUENCE [LARGE SCALE GENOMIC DNA]</scope>
    <source>
        <strain evidence="8 9">OMC1185</strain>
    </source>
</reference>
<keyword evidence="9" id="KW-1185">Reference proteome</keyword>
<dbReference type="InterPro" id="IPR036812">
    <property type="entry name" value="NAD(P)_OxRdtase_dom_sf"/>
</dbReference>
<dbReference type="InterPro" id="IPR044494">
    <property type="entry name" value="AKR3C2/3"/>
</dbReference>
<evidence type="ECO:0000256" key="1">
    <source>
        <dbReference type="ARBA" id="ARBA00007905"/>
    </source>
</evidence>
<dbReference type="OrthoDB" id="416253at2759"/>